<evidence type="ECO:0000259" key="9">
    <source>
        <dbReference type="Pfam" id="PF00361"/>
    </source>
</evidence>
<feature type="transmembrane region" description="Helical" evidence="8">
    <location>
        <begin position="238"/>
        <end position="257"/>
    </location>
</feature>
<feature type="transmembrane region" description="Helical" evidence="8">
    <location>
        <begin position="162"/>
        <end position="184"/>
    </location>
</feature>
<feature type="transmembrane region" description="Helical" evidence="8">
    <location>
        <begin position="405"/>
        <end position="427"/>
    </location>
</feature>
<protein>
    <submittedName>
        <fullName evidence="10">Na+/H+ antiporter subunit D</fullName>
    </submittedName>
</protein>
<evidence type="ECO:0000256" key="1">
    <source>
        <dbReference type="ARBA" id="ARBA00004651"/>
    </source>
</evidence>
<keyword evidence="6 8" id="KW-0472">Membrane</keyword>
<feature type="transmembrane region" description="Helical" evidence="8">
    <location>
        <begin position="107"/>
        <end position="126"/>
    </location>
</feature>
<dbReference type="NCBIfam" id="NF009306">
    <property type="entry name" value="PRK12663.1"/>
    <property type="match status" value="1"/>
</dbReference>
<feature type="transmembrane region" description="Helical" evidence="8">
    <location>
        <begin position="454"/>
        <end position="473"/>
    </location>
</feature>
<evidence type="ECO:0000256" key="4">
    <source>
        <dbReference type="ARBA" id="ARBA00022692"/>
    </source>
</evidence>
<dbReference type="GO" id="GO:0008137">
    <property type="term" value="F:NADH dehydrogenase (ubiquinone) activity"/>
    <property type="evidence" value="ECO:0007669"/>
    <property type="project" value="InterPro"/>
</dbReference>
<dbReference type="PANTHER" id="PTHR42703:SF1">
    <property type="entry name" value="NA(+)_H(+) ANTIPORTER SUBUNIT D1"/>
    <property type="match status" value="1"/>
</dbReference>
<proteinExistence type="inferred from homology"/>
<dbReference type="InterPro" id="IPR001750">
    <property type="entry name" value="ND/Mrp_TM"/>
</dbReference>
<evidence type="ECO:0000313" key="10">
    <source>
        <dbReference type="EMBL" id="AOY86962.1"/>
    </source>
</evidence>
<evidence type="ECO:0000256" key="2">
    <source>
        <dbReference type="ARBA" id="ARBA00005346"/>
    </source>
</evidence>
<comment type="similarity">
    <text evidence="2">Belongs to the CPA3 antiporters (TC 2.A.63) subunit D family.</text>
</comment>
<feature type="transmembrane region" description="Helical" evidence="8">
    <location>
        <begin position="269"/>
        <end position="296"/>
    </location>
</feature>
<dbReference type="KEGG" id="msq:BKP64_01525"/>
<sequence length="504" mass="54939">MNPELVLPILIPLTAGALSLAFWRSVRLQRMLAVIATGLLLGSGVWLMRSTIEQGFLVAEMGSWPAPFSIVLVSDMLGAIMIVLTGIIGLAIAIYSLASTPRGHEKFGYYPLMHLLLAGVAGAFLTGDIFNLFVWFEVMLLASFALLTLGGERAQMEGAIKYVTLNLFSSAIFLSAVGLLYGMVGTLNMADIAQKLNSVEDPGMVTVVSLMFMMSFGIKAAAFPLFFWLPASYHTPQVAVSALFAGLLTKVGVYALYRVFTLIFTQDVAYTHTILLWAAALTMLTGVLGAAAQFEFRRILSFHIVSQIGYMLLGLALFTPLALIGGVFYIMHHIIVKTNLFLVSGITYRLLGSYELKDLGGVYRQRPYLALLFLIPALSLAGIPPLSGFFAKFIVVRASLEASEYAITAIALLVGLLTLYSMIKIWAEVFWKKVPEHVADVSRLNGEVKDKHNWAYYVPVVGLAMCTLIIGLYGQPIYVLAETAASQLMNPQLYIEAVLGGQSK</sequence>
<dbReference type="GO" id="GO:0005886">
    <property type="term" value="C:plasma membrane"/>
    <property type="evidence" value="ECO:0007669"/>
    <property type="project" value="UniProtKB-SubCell"/>
</dbReference>
<feature type="transmembrane region" description="Helical" evidence="8">
    <location>
        <begin position="368"/>
        <end position="393"/>
    </location>
</feature>
<organism evidence="10 11">
    <name type="scientific">Marinobacter salinus</name>
    <dbReference type="NCBI Taxonomy" id="1874317"/>
    <lineage>
        <taxon>Bacteria</taxon>
        <taxon>Pseudomonadati</taxon>
        <taxon>Pseudomonadota</taxon>
        <taxon>Gammaproteobacteria</taxon>
        <taxon>Pseudomonadales</taxon>
        <taxon>Marinobacteraceae</taxon>
        <taxon>Marinobacter</taxon>
    </lineage>
</organism>
<feature type="transmembrane region" description="Helical" evidence="8">
    <location>
        <begin position="6"/>
        <end position="23"/>
    </location>
</feature>
<feature type="transmembrane region" description="Helical" evidence="8">
    <location>
        <begin position="68"/>
        <end position="95"/>
    </location>
</feature>
<dbReference type="InterPro" id="IPR050586">
    <property type="entry name" value="CPA3_Na-H_Antiporter_D"/>
</dbReference>
<dbReference type="AlphaFoldDB" id="A0A1D9GH49"/>
<dbReference type="OrthoDB" id="9768329at2"/>
<dbReference type="PRINTS" id="PR01437">
    <property type="entry name" value="NUOXDRDTASE4"/>
</dbReference>
<name>A0A1D9GH49_9GAMM</name>
<dbReference type="EMBL" id="CP017715">
    <property type="protein sequence ID" value="AOY86962.1"/>
    <property type="molecule type" value="Genomic_DNA"/>
</dbReference>
<evidence type="ECO:0000256" key="8">
    <source>
        <dbReference type="SAM" id="Phobius"/>
    </source>
</evidence>
<accession>A0A1D9GH49</accession>
<gene>
    <name evidence="10" type="ORF">BKP64_01525</name>
</gene>
<feature type="transmembrane region" description="Helical" evidence="8">
    <location>
        <begin position="132"/>
        <end position="150"/>
    </location>
</feature>
<dbReference type="PANTHER" id="PTHR42703">
    <property type="entry name" value="NADH DEHYDROGENASE"/>
    <property type="match status" value="1"/>
</dbReference>
<dbReference type="Proteomes" id="UP000177445">
    <property type="component" value="Chromosome"/>
</dbReference>
<feature type="transmembrane region" description="Helical" evidence="8">
    <location>
        <begin position="30"/>
        <end position="48"/>
    </location>
</feature>
<keyword evidence="5 8" id="KW-1133">Transmembrane helix</keyword>
<keyword evidence="4 7" id="KW-0812">Transmembrane</keyword>
<dbReference type="RefSeq" id="WP_070965068.1">
    <property type="nucleotide sequence ID" value="NZ_CP017715.1"/>
</dbReference>
<evidence type="ECO:0000256" key="3">
    <source>
        <dbReference type="ARBA" id="ARBA00022475"/>
    </source>
</evidence>
<dbReference type="Pfam" id="PF00361">
    <property type="entry name" value="Proton_antipo_M"/>
    <property type="match status" value="1"/>
</dbReference>
<feature type="domain" description="NADH:quinone oxidoreductase/Mrp antiporter transmembrane" evidence="9">
    <location>
        <begin position="128"/>
        <end position="417"/>
    </location>
</feature>
<reference evidence="10 11" key="1">
    <citation type="submission" date="2016-10" db="EMBL/GenBank/DDBJ databases">
        <title>Marinobacter salinus sp. nov., a moderately halophilic bacterium isolated from a tidal flat environment.</title>
        <authorList>
            <person name="Park S.-J."/>
        </authorList>
    </citation>
    <scope>NUCLEOTIDE SEQUENCE [LARGE SCALE GENOMIC DNA]</scope>
    <source>
        <strain evidence="10 11">Hb8</strain>
    </source>
</reference>
<evidence type="ECO:0000256" key="7">
    <source>
        <dbReference type="RuleBase" id="RU000320"/>
    </source>
</evidence>
<evidence type="ECO:0000256" key="6">
    <source>
        <dbReference type="ARBA" id="ARBA00023136"/>
    </source>
</evidence>
<feature type="transmembrane region" description="Helical" evidence="8">
    <location>
        <begin position="308"/>
        <end position="331"/>
    </location>
</feature>
<keyword evidence="11" id="KW-1185">Reference proteome</keyword>
<keyword evidence="3" id="KW-1003">Cell membrane</keyword>
<evidence type="ECO:0000313" key="11">
    <source>
        <dbReference type="Proteomes" id="UP000177445"/>
    </source>
</evidence>
<feature type="transmembrane region" description="Helical" evidence="8">
    <location>
        <begin position="204"/>
        <end position="226"/>
    </location>
</feature>
<comment type="subcellular location">
    <subcellularLocation>
        <location evidence="1">Cell membrane</location>
        <topology evidence="1">Multi-pass membrane protein</topology>
    </subcellularLocation>
    <subcellularLocation>
        <location evidence="7">Membrane</location>
        <topology evidence="7">Multi-pass membrane protein</topology>
    </subcellularLocation>
</comment>
<dbReference type="InterPro" id="IPR003918">
    <property type="entry name" value="NADH_UbQ_OxRdtase"/>
</dbReference>
<dbReference type="GO" id="GO:0042773">
    <property type="term" value="P:ATP synthesis coupled electron transport"/>
    <property type="evidence" value="ECO:0007669"/>
    <property type="project" value="InterPro"/>
</dbReference>
<dbReference type="STRING" id="1874317.BKP64_01525"/>
<evidence type="ECO:0000256" key="5">
    <source>
        <dbReference type="ARBA" id="ARBA00022989"/>
    </source>
</evidence>